<evidence type="ECO:0000313" key="6">
    <source>
        <dbReference type="EMBL" id="CAF0841200.1"/>
    </source>
</evidence>
<dbReference type="EMBL" id="CAJNOO010000082">
    <property type="protein sequence ID" value="CAF0791750.1"/>
    <property type="molecule type" value="Genomic_DNA"/>
</dbReference>
<dbReference type="SUPFAM" id="SSF56399">
    <property type="entry name" value="ADP-ribosylation"/>
    <property type="match status" value="1"/>
</dbReference>
<dbReference type="Gene3D" id="3.90.176.10">
    <property type="entry name" value="Toxin ADP-ribosyltransferase, Chain A, domain 1"/>
    <property type="match status" value="1"/>
</dbReference>
<dbReference type="InterPro" id="IPR003540">
    <property type="entry name" value="ADP-ribosyltransferase"/>
</dbReference>
<feature type="repeat" description="TPR" evidence="3">
    <location>
        <begin position="329"/>
        <end position="362"/>
    </location>
</feature>
<feature type="repeat" description="TPR" evidence="3">
    <location>
        <begin position="415"/>
        <end position="448"/>
    </location>
</feature>
<dbReference type="PANTHER" id="PTHR45641">
    <property type="entry name" value="TETRATRICOPEPTIDE REPEAT PROTEIN (AFU_ORTHOLOGUE AFUA_6G03870)"/>
    <property type="match status" value="1"/>
</dbReference>
<reference evidence="5" key="1">
    <citation type="submission" date="2021-02" db="EMBL/GenBank/DDBJ databases">
        <authorList>
            <person name="Nowell W R."/>
        </authorList>
    </citation>
    <scope>NUCLEOTIDE SEQUENCE</scope>
</reference>
<dbReference type="Proteomes" id="UP000663864">
    <property type="component" value="Unassembled WGS sequence"/>
</dbReference>
<dbReference type="EMBL" id="CAJOAX010003158">
    <property type="protein sequence ID" value="CAF3839255.1"/>
    <property type="molecule type" value="Genomic_DNA"/>
</dbReference>
<sequence>MRDLNKESAKFIWFQLLKSLIGKLTSNNEEMAMNDLKEEIKDYYHDNKIKLETLLDELEWYTPNNVIWWYSRQTSLSNIINRALRQQNINLLYKCRHFIRDLSQALTELQPNLPATLRVYRGTVLPRESFNKLKYIVRQRTFVSTFGYLSTSKNHEVAKMFASNETNVTDDSGISVMFEIDIDNDTNVIAADVSQNSQFPEEEEILFDIDSTFEILEVNVDEDKKLCTIHMRTSSYGSELTSEYLRYNETELGRLSVEFLFGRLIADMGEFDKSIEYFDRLIDKENIDQSYVRIHLGRAYVLKDDYDNAYKYYYDAKDLETNENSPKMAEIINSLGWLDFILGDYNSAIEKYRRSLELYNTRQSSCYWQIKGNLHMNIAMAQTTLGHFDEAKEELDNSYKCMIKARLPSDHPDFSQRLMNLGRICQHRGEYDKAYQFYKTALEMRKRALPPEHMDLAKTLYNLGAVTGEAEIDYEKALMYLRKSLVINENAVGEEHPDTALVWSGIANVYECRNEHDKALKYQLKVLGLYQKIYHDQDHEDIARVLNNIGELYRRIKDYKQAFLYLNKALKMRIKILGKDHPETGTVHVNLAETYRDTNEYKKAMQHAQQGVKIWREKLLPSATYMVEGEALLVELSRLISQHDPVGKTKGKMQRHK</sequence>
<dbReference type="Proteomes" id="UP000663823">
    <property type="component" value="Unassembled WGS sequence"/>
</dbReference>
<proteinExistence type="predicted"/>
<dbReference type="Proteomes" id="UP000663889">
    <property type="component" value="Unassembled WGS sequence"/>
</dbReference>
<dbReference type="EMBL" id="CAJNOT010000156">
    <property type="protein sequence ID" value="CAF0869327.1"/>
    <property type="molecule type" value="Genomic_DNA"/>
</dbReference>
<dbReference type="SMART" id="SM00028">
    <property type="entry name" value="TPR"/>
    <property type="match status" value="8"/>
</dbReference>
<dbReference type="Proteomes" id="UP000663836">
    <property type="component" value="Unassembled WGS sequence"/>
</dbReference>
<dbReference type="Pfam" id="PF13424">
    <property type="entry name" value="TPR_12"/>
    <property type="match status" value="4"/>
</dbReference>
<dbReference type="EMBL" id="CAJNOU010000060">
    <property type="protein sequence ID" value="CAF0841200.1"/>
    <property type="molecule type" value="Genomic_DNA"/>
</dbReference>
<dbReference type="SUPFAM" id="SSF48452">
    <property type="entry name" value="TPR-like"/>
    <property type="match status" value="3"/>
</dbReference>
<organism evidence="5 11">
    <name type="scientific">Rotaria sordida</name>
    <dbReference type="NCBI Taxonomy" id="392033"/>
    <lineage>
        <taxon>Eukaryota</taxon>
        <taxon>Metazoa</taxon>
        <taxon>Spiralia</taxon>
        <taxon>Gnathifera</taxon>
        <taxon>Rotifera</taxon>
        <taxon>Eurotatoria</taxon>
        <taxon>Bdelloidea</taxon>
        <taxon>Philodinida</taxon>
        <taxon>Philodinidae</taxon>
        <taxon>Rotaria</taxon>
    </lineage>
</organism>
<comment type="caution">
    <text evidence="5">The sequence shown here is derived from an EMBL/GenBank/DDBJ whole genome shotgun (WGS) entry which is preliminary data.</text>
</comment>
<dbReference type="InterPro" id="IPR011990">
    <property type="entry name" value="TPR-like_helical_dom_sf"/>
</dbReference>
<dbReference type="Pfam" id="PF03496">
    <property type="entry name" value="ADPrib_exo_Tox"/>
    <property type="match status" value="1"/>
</dbReference>
<evidence type="ECO:0000313" key="5">
    <source>
        <dbReference type="EMBL" id="CAF0791750.1"/>
    </source>
</evidence>
<evidence type="ECO:0000256" key="2">
    <source>
        <dbReference type="ARBA" id="ARBA00022803"/>
    </source>
</evidence>
<protein>
    <recommendedName>
        <fullName evidence="4">ADP ribosyltransferase domain-containing protein</fullName>
    </recommendedName>
</protein>
<keyword evidence="2 3" id="KW-0802">TPR repeat</keyword>
<name>A0A813RXW3_9BILA</name>
<evidence type="ECO:0000313" key="7">
    <source>
        <dbReference type="EMBL" id="CAF0869327.1"/>
    </source>
</evidence>
<evidence type="ECO:0000313" key="11">
    <source>
        <dbReference type="Proteomes" id="UP000663882"/>
    </source>
</evidence>
<feature type="repeat" description="TPR" evidence="3">
    <location>
        <begin position="543"/>
        <end position="576"/>
    </location>
</feature>
<evidence type="ECO:0000256" key="3">
    <source>
        <dbReference type="PROSITE-ProRule" id="PRU00339"/>
    </source>
</evidence>
<evidence type="ECO:0000259" key="4">
    <source>
        <dbReference type="Pfam" id="PF03496"/>
    </source>
</evidence>
<keyword evidence="1" id="KW-0677">Repeat</keyword>
<dbReference type="AlphaFoldDB" id="A0A813RXW3"/>
<dbReference type="Gene3D" id="1.25.40.10">
    <property type="entry name" value="Tetratricopeptide repeat domain"/>
    <property type="match status" value="3"/>
</dbReference>
<feature type="repeat" description="TPR" evidence="3">
    <location>
        <begin position="290"/>
        <end position="323"/>
    </location>
</feature>
<evidence type="ECO:0000313" key="10">
    <source>
        <dbReference type="EMBL" id="CAF3980010.1"/>
    </source>
</evidence>
<evidence type="ECO:0000313" key="9">
    <source>
        <dbReference type="EMBL" id="CAF3859921.1"/>
    </source>
</evidence>
<evidence type="ECO:0000313" key="8">
    <source>
        <dbReference type="EMBL" id="CAF3839255.1"/>
    </source>
</evidence>
<gene>
    <name evidence="9" type="ORF">FNK824_LOCUS18414</name>
    <name evidence="10" type="ORF">JBS370_LOCUS25127</name>
    <name evidence="8" type="ORF">OTI717_LOCUS20479</name>
    <name evidence="5" type="ORF">RFH988_LOCUS3456</name>
    <name evidence="6" type="ORF">SEV965_LOCUS2614</name>
    <name evidence="7" type="ORF">ZHD862_LOCUS5797</name>
</gene>
<dbReference type="PROSITE" id="PS50005">
    <property type="entry name" value="TPR"/>
    <property type="match status" value="4"/>
</dbReference>
<dbReference type="Proteomes" id="UP000663882">
    <property type="component" value="Unassembled WGS sequence"/>
</dbReference>
<evidence type="ECO:0000256" key="1">
    <source>
        <dbReference type="ARBA" id="ARBA00022737"/>
    </source>
</evidence>
<dbReference type="EMBL" id="CAJOBE010003074">
    <property type="protein sequence ID" value="CAF3859921.1"/>
    <property type="molecule type" value="Genomic_DNA"/>
</dbReference>
<dbReference type="OrthoDB" id="10260758at2759"/>
<dbReference type="PANTHER" id="PTHR45641:SF19">
    <property type="entry name" value="NEPHROCYSTIN-3"/>
    <property type="match status" value="1"/>
</dbReference>
<accession>A0A813RXW3</accession>
<dbReference type="EMBL" id="CAJOBD010004093">
    <property type="protein sequence ID" value="CAF3980010.1"/>
    <property type="molecule type" value="Genomic_DNA"/>
</dbReference>
<dbReference type="PROSITE" id="PS51996">
    <property type="entry name" value="TR_MART"/>
    <property type="match status" value="1"/>
</dbReference>
<dbReference type="GO" id="GO:0005576">
    <property type="term" value="C:extracellular region"/>
    <property type="evidence" value="ECO:0007669"/>
    <property type="project" value="InterPro"/>
</dbReference>
<dbReference type="InterPro" id="IPR019734">
    <property type="entry name" value="TPR_rpt"/>
</dbReference>
<feature type="domain" description="ADP ribosyltransferase" evidence="4">
    <location>
        <begin position="77"/>
        <end position="224"/>
    </location>
</feature>
<dbReference type="Proteomes" id="UP000663874">
    <property type="component" value="Unassembled WGS sequence"/>
</dbReference>